<protein>
    <recommendedName>
        <fullName evidence="3">DUF4054 domain-containing protein</fullName>
    </recommendedName>
</protein>
<reference evidence="1" key="1">
    <citation type="submission" date="2013-04" db="EMBL/GenBank/DDBJ databases">
        <title>The genome sequencing project of 58 acetic acid bacteria.</title>
        <authorList>
            <person name="Okamoto-Kainuma A."/>
            <person name="Ishikawa M."/>
            <person name="Umino S."/>
            <person name="Koizumi Y."/>
            <person name="Shiwa Y."/>
            <person name="Yoshikawa H."/>
            <person name="Matsutani M."/>
            <person name="Matsushita K."/>
        </authorList>
    </citation>
    <scope>NUCLEOTIDE SEQUENCE</scope>
    <source>
        <strain evidence="1">NRIC 0535</strain>
    </source>
</reference>
<dbReference type="Proteomes" id="UP001062776">
    <property type="component" value="Unassembled WGS sequence"/>
</dbReference>
<sequence>MTDTTPQPGVVTFDYAAWSAAYPELASSVTEAAAQARFDMATAILDNSAYSLEPDVTKRTRLLYLLTAHIAFLFLPQSQGGRGADSVGRLASATRGSVSVSFDTGSTAANQSWFAQTQYGLMFWQATIYLRQMRFVPGRSARARSWP</sequence>
<name>A0ABQ0Q320_9PROT</name>
<comment type="caution">
    <text evidence="1">The sequence shown here is derived from an EMBL/GenBank/DDBJ whole genome shotgun (WGS) entry which is preliminary data.</text>
</comment>
<keyword evidence="2" id="KW-1185">Reference proteome</keyword>
<accession>A0ABQ0Q320</accession>
<dbReference type="RefSeq" id="WP_264815533.1">
    <property type="nucleotide sequence ID" value="NZ_BAPV01000012.1"/>
</dbReference>
<evidence type="ECO:0008006" key="3">
    <source>
        <dbReference type="Google" id="ProtNLM"/>
    </source>
</evidence>
<dbReference type="EMBL" id="BAPV01000012">
    <property type="protein sequence ID" value="GBQ88979.1"/>
    <property type="molecule type" value="Genomic_DNA"/>
</dbReference>
<dbReference type="InterPro" id="IPR025127">
    <property type="entry name" value="DUF4054"/>
</dbReference>
<evidence type="ECO:0000313" key="2">
    <source>
        <dbReference type="Proteomes" id="UP001062776"/>
    </source>
</evidence>
<organism evidence="1 2">
    <name type="scientific">Asaia krungthepensis NRIC 0535</name>
    <dbReference type="NCBI Taxonomy" id="1307925"/>
    <lineage>
        <taxon>Bacteria</taxon>
        <taxon>Pseudomonadati</taxon>
        <taxon>Pseudomonadota</taxon>
        <taxon>Alphaproteobacteria</taxon>
        <taxon>Acetobacterales</taxon>
        <taxon>Acetobacteraceae</taxon>
        <taxon>Asaia</taxon>
    </lineage>
</organism>
<evidence type="ECO:0000313" key="1">
    <source>
        <dbReference type="EMBL" id="GBQ88979.1"/>
    </source>
</evidence>
<dbReference type="Pfam" id="PF13262">
    <property type="entry name" value="DUF4054"/>
    <property type="match status" value="1"/>
</dbReference>
<gene>
    <name evidence="1" type="ORF">AA0535_1679</name>
</gene>
<proteinExistence type="predicted"/>